<reference evidence="3" key="1">
    <citation type="submission" date="2019-03" db="EMBL/GenBank/DDBJ databases">
        <authorList>
            <person name="Mank J."/>
            <person name="Almeida P."/>
        </authorList>
    </citation>
    <scope>NUCLEOTIDE SEQUENCE</scope>
    <source>
        <strain evidence="3">78183</strain>
    </source>
</reference>
<keyword evidence="1" id="KW-0677">Repeat</keyword>
<dbReference type="Pfam" id="PF01535">
    <property type="entry name" value="PPR"/>
    <property type="match status" value="3"/>
</dbReference>
<name>A0A6N2KXC1_SALVM</name>
<dbReference type="NCBIfam" id="TIGR00756">
    <property type="entry name" value="PPR"/>
    <property type="match status" value="2"/>
</dbReference>
<dbReference type="Gene3D" id="1.25.40.10">
    <property type="entry name" value="Tetratricopeptide repeat domain"/>
    <property type="match status" value="3"/>
</dbReference>
<feature type="repeat" description="PPR" evidence="2">
    <location>
        <begin position="174"/>
        <end position="208"/>
    </location>
</feature>
<dbReference type="AlphaFoldDB" id="A0A6N2KXC1"/>
<organism evidence="3">
    <name type="scientific">Salix viminalis</name>
    <name type="common">Common osier</name>
    <name type="synonym">Basket willow</name>
    <dbReference type="NCBI Taxonomy" id="40686"/>
    <lineage>
        <taxon>Eukaryota</taxon>
        <taxon>Viridiplantae</taxon>
        <taxon>Streptophyta</taxon>
        <taxon>Embryophyta</taxon>
        <taxon>Tracheophyta</taxon>
        <taxon>Spermatophyta</taxon>
        <taxon>Magnoliopsida</taxon>
        <taxon>eudicotyledons</taxon>
        <taxon>Gunneridae</taxon>
        <taxon>Pentapetalae</taxon>
        <taxon>rosids</taxon>
        <taxon>fabids</taxon>
        <taxon>Malpighiales</taxon>
        <taxon>Salicaceae</taxon>
        <taxon>Saliceae</taxon>
        <taxon>Salix</taxon>
    </lineage>
</organism>
<dbReference type="InterPro" id="IPR002885">
    <property type="entry name" value="PPR_rpt"/>
</dbReference>
<evidence type="ECO:0008006" key="4">
    <source>
        <dbReference type="Google" id="ProtNLM"/>
    </source>
</evidence>
<sequence length="319" mass="36389">MPIQGFLERKCKSVVKAEELFLEMKGAGICPDVVVCGSLMHGLCSMCEWEEAKDQGVWPNMETCNVLVHMLCKSGKVKEIRELFELMAQRDGYCLSGMIDDGRELFVSMVNKGINIMLDEGIRPTIIIHNTFLGGSFQGSREARNCLGPILKNVKAKWKICHWKWRGKKGCAPNVVAFNMLMHGFFQNNETQKAIDFNHKMKVRKLSPDASTVSMFNHIGKLDEKTQLHSGNQMIVKFVEQWRIQELPLVAIISNQVVSKFPHCTSITLISACRECDVSSAFGEYCRRWKQQLMLQERELLQNHSVFPVWFGKQQPGEE</sequence>
<dbReference type="Pfam" id="PF13041">
    <property type="entry name" value="PPR_2"/>
    <property type="match status" value="1"/>
</dbReference>
<dbReference type="PANTHER" id="PTHR47942">
    <property type="entry name" value="TETRATRICOPEPTIDE REPEAT (TPR)-LIKE SUPERFAMILY PROTEIN-RELATED"/>
    <property type="match status" value="1"/>
</dbReference>
<dbReference type="EMBL" id="CAADRP010000557">
    <property type="protein sequence ID" value="VFU29745.1"/>
    <property type="molecule type" value="Genomic_DNA"/>
</dbReference>
<dbReference type="InterPro" id="IPR011990">
    <property type="entry name" value="TPR-like_helical_dom_sf"/>
</dbReference>
<dbReference type="InterPro" id="IPR051222">
    <property type="entry name" value="PPR/CCM1_RNA-binding"/>
</dbReference>
<evidence type="ECO:0000256" key="1">
    <source>
        <dbReference type="ARBA" id="ARBA00022737"/>
    </source>
</evidence>
<evidence type="ECO:0000313" key="3">
    <source>
        <dbReference type="EMBL" id="VFU29745.1"/>
    </source>
</evidence>
<feature type="repeat" description="PPR" evidence="2">
    <location>
        <begin position="60"/>
        <end position="90"/>
    </location>
</feature>
<proteinExistence type="predicted"/>
<dbReference type="PANTHER" id="PTHR47942:SF16">
    <property type="entry name" value="PENTATRICOPEPTIDE REPEAT DOMAIN CONTAINING PROTEIN-RELATED"/>
    <property type="match status" value="1"/>
</dbReference>
<evidence type="ECO:0000256" key="2">
    <source>
        <dbReference type="PROSITE-ProRule" id="PRU00708"/>
    </source>
</evidence>
<accession>A0A6N2KXC1</accession>
<gene>
    <name evidence="3" type="ORF">SVIM_LOCUS110076</name>
</gene>
<protein>
    <recommendedName>
        <fullName evidence="4">Pentatricopeptide repeat-containing protein</fullName>
    </recommendedName>
</protein>
<dbReference type="PROSITE" id="PS51375">
    <property type="entry name" value="PPR"/>
    <property type="match status" value="2"/>
</dbReference>